<dbReference type="AlphaFoldDB" id="A0A9Q1FM38"/>
<evidence type="ECO:0000313" key="2">
    <source>
        <dbReference type="EMBL" id="KAJ8361450.1"/>
    </source>
</evidence>
<comment type="caution">
    <text evidence="2">The sequence shown here is derived from an EMBL/GenBank/DDBJ whole genome shotgun (WGS) entry which is preliminary data.</text>
</comment>
<organism evidence="2 3">
    <name type="scientific">Synaphobranchus kaupii</name>
    <name type="common">Kaup's arrowtooth eel</name>
    <dbReference type="NCBI Taxonomy" id="118154"/>
    <lineage>
        <taxon>Eukaryota</taxon>
        <taxon>Metazoa</taxon>
        <taxon>Chordata</taxon>
        <taxon>Craniata</taxon>
        <taxon>Vertebrata</taxon>
        <taxon>Euteleostomi</taxon>
        <taxon>Actinopterygii</taxon>
        <taxon>Neopterygii</taxon>
        <taxon>Teleostei</taxon>
        <taxon>Anguilliformes</taxon>
        <taxon>Synaphobranchidae</taxon>
        <taxon>Synaphobranchus</taxon>
    </lineage>
</organism>
<dbReference type="OrthoDB" id="8963769at2759"/>
<gene>
    <name evidence="2" type="ORF">SKAU_G00179750</name>
</gene>
<name>A0A9Q1FM38_SYNKA</name>
<reference evidence="2" key="1">
    <citation type="journal article" date="2023" name="Science">
        <title>Genome structures resolve the early diversification of teleost fishes.</title>
        <authorList>
            <person name="Parey E."/>
            <person name="Louis A."/>
            <person name="Montfort J."/>
            <person name="Bouchez O."/>
            <person name="Roques C."/>
            <person name="Iampietro C."/>
            <person name="Lluch J."/>
            <person name="Castinel A."/>
            <person name="Donnadieu C."/>
            <person name="Desvignes T."/>
            <person name="Floi Bucao C."/>
            <person name="Jouanno E."/>
            <person name="Wen M."/>
            <person name="Mejri S."/>
            <person name="Dirks R."/>
            <person name="Jansen H."/>
            <person name="Henkel C."/>
            <person name="Chen W.J."/>
            <person name="Zahm M."/>
            <person name="Cabau C."/>
            <person name="Klopp C."/>
            <person name="Thompson A.W."/>
            <person name="Robinson-Rechavi M."/>
            <person name="Braasch I."/>
            <person name="Lecointre G."/>
            <person name="Bobe J."/>
            <person name="Postlethwait J.H."/>
            <person name="Berthelot C."/>
            <person name="Roest Crollius H."/>
            <person name="Guiguen Y."/>
        </authorList>
    </citation>
    <scope>NUCLEOTIDE SEQUENCE</scope>
    <source>
        <strain evidence="2">WJC10195</strain>
    </source>
</reference>
<accession>A0A9Q1FM38</accession>
<feature type="compositionally biased region" description="Basic and acidic residues" evidence="1">
    <location>
        <begin position="1"/>
        <end position="17"/>
    </location>
</feature>
<proteinExistence type="predicted"/>
<dbReference type="EMBL" id="JAINUF010000005">
    <property type="protein sequence ID" value="KAJ8361450.1"/>
    <property type="molecule type" value="Genomic_DNA"/>
</dbReference>
<evidence type="ECO:0000313" key="3">
    <source>
        <dbReference type="Proteomes" id="UP001152622"/>
    </source>
</evidence>
<feature type="region of interest" description="Disordered" evidence="1">
    <location>
        <begin position="1"/>
        <end position="20"/>
    </location>
</feature>
<evidence type="ECO:0000256" key="1">
    <source>
        <dbReference type="SAM" id="MobiDB-lite"/>
    </source>
</evidence>
<protein>
    <submittedName>
        <fullName evidence="2">Uncharacterized protein</fullName>
    </submittedName>
</protein>
<dbReference type="Proteomes" id="UP001152622">
    <property type="component" value="Chromosome 5"/>
</dbReference>
<keyword evidence="3" id="KW-1185">Reference proteome</keyword>
<feature type="region of interest" description="Disordered" evidence="1">
    <location>
        <begin position="79"/>
        <end position="112"/>
    </location>
</feature>
<sequence length="112" mass="12073">MALEVKREGELDIHGSDLKVQGLPPELGSVTCVETDQIITETDHDYIKSEQTELQCFGGGDMANQIKCVSNESLLGDLMKSEKGDPQQCAGRAHGGVRERGGHSRGPRPAVQ</sequence>